<reference evidence="11 12" key="1">
    <citation type="submission" date="2015-05" db="EMBL/GenBank/DDBJ databases">
        <title>Genome sequencing and analysis of members of genus Stenotrophomonas.</title>
        <authorList>
            <person name="Patil P.P."/>
            <person name="Midha S."/>
            <person name="Patil P.B."/>
        </authorList>
    </citation>
    <scope>NUCLEOTIDE SEQUENCE [LARGE SCALE GENOMIC DNA]</scope>
    <source>
        <strain evidence="11 12">DSM 18941</strain>
    </source>
</reference>
<keyword evidence="4 9" id="KW-0808">Transferase</keyword>
<evidence type="ECO:0000256" key="1">
    <source>
        <dbReference type="ARBA" id="ARBA00011738"/>
    </source>
</evidence>
<evidence type="ECO:0000256" key="5">
    <source>
        <dbReference type="ARBA" id="ARBA00023251"/>
    </source>
</evidence>
<dbReference type="RefSeq" id="WP_057629431.1">
    <property type="nucleotide sequence ID" value="NZ_LDJJ01000049.1"/>
</dbReference>
<dbReference type="PATRIC" id="fig|405446.3.peg.2461"/>
<dbReference type="EMBL" id="LDJJ01000049">
    <property type="protein sequence ID" value="KRG66171.1"/>
    <property type="molecule type" value="Genomic_DNA"/>
</dbReference>
<dbReference type="EC" id="2.3.1.82" evidence="2 9"/>
<evidence type="ECO:0000256" key="2">
    <source>
        <dbReference type="ARBA" id="ARBA00012888"/>
    </source>
</evidence>
<dbReference type="Proteomes" id="UP000051863">
    <property type="component" value="Unassembled WGS sequence"/>
</dbReference>
<dbReference type="PIRSF" id="PIRSF000452">
    <property type="entry name" value="6-N-acetyltransf"/>
    <property type="match status" value="1"/>
</dbReference>
<evidence type="ECO:0000256" key="4">
    <source>
        <dbReference type="ARBA" id="ARBA00022679"/>
    </source>
</evidence>
<protein>
    <recommendedName>
        <fullName evidence="3 9">Aminoglycoside N(6')-acetyltransferase type 1</fullName>
        <ecNumber evidence="2 9">2.3.1.82</ecNumber>
    </recommendedName>
    <alternativeName>
        <fullName evidence="7 9">Aminoglycoside resistance protein</fullName>
    </alternativeName>
</protein>
<accession>A0A0R0CAI7</accession>
<gene>
    <name evidence="11" type="ORF">ABB27_14230</name>
</gene>
<keyword evidence="5 9" id="KW-0046">Antibiotic resistance</keyword>
<dbReference type="OrthoDB" id="118633at2"/>
<dbReference type="Gene3D" id="3.40.630.30">
    <property type="match status" value="1"/>
</dbReference>
<evidence type="ECO:0000313" key="12">
    <source>
        <dbReference type="Proteomes" id="UP000051863"/>
    </source>
</evidence>
<dbReference type="PANTHER" id="PTHR43877">
    <property type="entry name" value="AMINOALKYLPHOSPHONATE N-ACETYLTRANSFERASE-RELATED-RELATED"/>
    <property type="match status" value="1"/>
</dbReference>
<dbReference type="AlphaFoldDB" id="A0A0R0CAI7"/>
<keyword evidence="6 9" id="KW-0012">Acyltransferase</keyword>
<comment type="subunit">
    <text evidence="1 9">Homodimer.</text>
</comment>
<evidence type="ECO:0000256" key="6">
    <source>
        <dbReference type="ARBA" id="ARBA00023315"/>
    </source>
</evidence>
<comment type="function">
    <text evidence="9">Catalyzes the transfer of an acetyl group from acetyl-CoA to the 6'-amino group of aminoglycoside molecules conferring resistance to antibiotics containing the purpurosamine ring.</text>
</comment>
<evidence type="ECO:0000313" key="11">
    <source>
        <dbReference type="EMBL" id="KRG66171.1"/>
    </source>
</evidence>
<dbReference type="GO" id="GO:0047663">
    <property type="term" value="F:aminoglycoside 6'-N-acetyltransferase activity"/>
    <property type="evidence" value="ECO:0007669"/>
    <property type="project" value="UniProtKB-EC"/>
</dbReference>
<dbReference type="CDD" id="cd04301">
    <property type="entry name" value="NAT_SF"/>
    <property type="match status" value="1"/>
</dbReference>
<feature type="domain" description="N-acetyltransferase" evidence="10">
    <location>
        <begin position="6"/>
        <end position="151"/>
    </location>
</feature>
<evidence type="ECO:0000256" key="7">
    <source>
        <dbReference type="ARBA" id="ARBA00029660"/>
    </source>
</evidence>
<dbReference type="NCBIfam" id="NF043067">
    <property type="entry name" value="AAC_6p_group_E"/>
    <property type="match status" value="1"/>
</dbReference>
<dbReference type="GO" id="GO:0046677">
    <property type="term" value="P:response to antibiotic"/>
    <property type="evidence" value="ECO:0007669"/>
    <property type="project" value="UniProtKB-KW"/>
</dbReference>
<evidence type="ECO:0000259" key="10">
    <source>
        <dbReference type="PROSITE" id="PS51186"/>
    </source>
</evidence>
<dbReference type="InterPro" id="IPR000182">
    <property type="entry name" value="GNAT_dom"/>
</dbReference>
<comment type="caution">
    <text evidence="11">The sequence shown here is derived from an EMBL/GenBank/DDBJ whole genome shotgun (WGS) entry which is preliminary data.</text>
</comment>
<organism evidence="11 12">
    <name type="scientific">Stenotrophomonas terrae</name>
    <dbReference type="NCBI Taxonomy" id="405446"/>
    <lineage>
        <taxon>Bacteria</taxon>
        <taxon>Pseudomonadati</taxon>
        <taxon>Pseudomonadota</taxon>
        <taxon>Gammaproteobacteria</taxon>
        <taxon>Lysobacterales</taxon>
        <taxon>Lysobacteraceae</taxon>
        <taxon>Stenotrophomonas</taxon>
    </lineage>
</organism>
<keyword evidence="12" id="KW-1185">Reference proteome</keyword>
<dbReference type="SUPFAM" id="SSF55729">
    <property type="entry name" value="Acyl-CoA N-acyltransferases (Nat)"/>
    <property type="match status" value="1"/>
</dbReference>
<evidence type="ECO:0000256" key="8">
    <source>
        <dbReference type="ARBA" id="ARBA00048923"/>
    </source>
</evidence>
<dbReference type="InterPro" id="IPR050832">
    <property type="entry name" value="Bact_Acetyltransf"/>
</dbReference>
<name>A0A0R0CAI7_9GAMM</name>
<evidence type="ECO:0000256" key="3">
    <source>
        <dbReference type="ARBA" id="ARBA00017677"/>
    </source>
</evidence>
<comment type="catalytic activity">
    <reaction evidence="8 9">
        <text>kanamycin B + acetyl-CoA = N(6')-acetylkanamycin B + CoA + H(+)</text>
        <dbReference type="Rhea" id="RHEA:16449"/>
        <dbReference type="ChEBI" id="CHEBI:15378"/>
        <dbReference type="ChEBI" id="CHEBI:57287"/>
        <dbReference type="ChEBI" id="CHEBI:57288"/>
        <dbReference type="ChEBI" id="CHEBI:58390"/>
        <dbReference type="ChEBI" id="CHEBI:58549"/>
        <dbReference type="EC" id="2.3.1.82"/>
    </reaction>
</comment>
<dbReference type="PROSITE" id="PS51186">
    <property type="entry name" value="GNAT"/>
    <property type="match status" value="1"/>
</dbReference>
<proteinExistence type="predicted"/>
<dbReference type="InterPro" id="IPR016181">
    <property type="entry name" value="Acyl_CoA_acyltransferase"/>
</dbReference>
<sequence>MKRAGVEIRRALASDWPAWAQLRRALWADCDTDLAELQQLLEEDASTVLLAFAQGQPVGLAEASLRHDYVNGTSSSPVGFLEGWYVIESLRGKGIGRALVAEVARWARAQGCSELASDTALDNAQAQAAHKASGFVETERVVYYCMGLDEPTE</sequence>
<evidence type="ECO:0000256" key="9">
    <source>
        <dbReference type="PIRNR" id="PIRNR000452"/>
    </source>
</evidence>
<dbReference type="InterPro" id="IPR024170">
    <property type="entry name" value="Aminoglycoside_N6-AcTrfrase"/>
</dbReference>
<dbReference type="Pfam" id="PF00583">
    <property type="entry name" value="Acetyltransf_1"/>
    <property type="match status" value="1"/>
</dbReference>